<proteinExistence type="predicted"/>
<evidence type="ECO:0000313" key="2">
    <source>
        <dbReference type="Proteomes" id="UP000324800"/>
    </source>
</evidence>
<gene>
    <name evidence="1" type="ORF">EZS28_035872</name>
</gene>
<dbReference type="AlphaFoldDB" id="A0A5J4UFJ5"/>
<protein>
    <submittedName>
        <fullName evidence="1">Uncharacterized protein</fullName>
    </submittedName>
</protein>
<comment type="caution">
    <text evidence="1">The sequence shown here is derived from an EMBL/GenBank/DDBJ whole genome shotgun (WGS) entry which is preliminary data.</text>
</comment>
<dbReference type="OrthoDB" id="90214at2759"/>
<sequence length="86" mass="10332">MTKKDRKLTTLLDTNGQYMVFNNYYFWLLIDLGFVITDYKTIAVFEKNAAYEPFVRTMMDLRIQAILSRINVREILQAYNQLIIWI</sequence>
<reference evidence="1 2" key="1">
    <citation type="submission" date="2019-03" db="EMBL/GenBank/DDBJ databases">
        <title>Single cell metagenomics reveals metabolic interactions within the superorganism composed of flagellate Streblomastix strix and complex community of Bacteroidetes bacteria on its surface.</title>
        <authorList>
            <person name="Treitli S.C."/>
            <person name="Kolisko M."/>
            <person name="Husnik F."/>
            <person name="Keeling P."/>
            <person name="Hampl V."/>
        </authorList>
    </citation>
    <scope>NUCLEOTIDE SEQUENCE [LARGE SCALE GENOMIC DNA]</scope>
    <source>
        <strain evidence="1">ST1C</strain>
    </source>
</reference>
<organism evidence="1 2">
    <name type="scientific">Streblomastix strix</name>
    <dbReference type="NCBI Taxonomy" id="222440"/>
    <lineage>
        <taxon>Eukaryota</taxon>
        <taxon>Metamonada</taxon>
        <taxon>Preaxostyla</taxon>
        <taxon>Oxymonadida</taxon>
        <taxon>Streblomastigidae</taxon>
        <taxon>Streblomastix</taxon>
    </lineage>
</organism>
<dbReference type="EMBL" id="SNRW01017188">
    <property type="protein sequence ID" value="KAA6368602.1"/>
    <property type="molecule type" value="Genomic_DNA"/>
</dbReference>
<accession>A0A5J4UFJ5</accession>
<dbReference type="Proteomes" id="UP000324800">
    <property type="component" value="Unassembled WGS sequence"/>
</dbReference>
<evidence type="ECO:0000313" key="1">
    <source>
        <dbReference type="EMBL" id="KAA6368602.1"/>
    </source>
</evidence>
<name>A0A5J4UFJ5_9EUKA</name>